<dbReference type="Pfam" id="PF02424">
    <property type="entry name" value="ApbE"/>
    <property type="match status" value="1"/>
</dbReference>
<gene>
    <name evidence="11" type="ORF">ACFL2Z_04450</name>
</gene>
<evidence type="ECO:0000256" key="4">
    <source>
        <dbReference type="ARBA" id="ARBA00022630"/>
    </source>
</evidence>
<dbReference type="InterPro" id="IPR003374">
    <property type="entry name" value="ApbE-like_sf"/>
</dbReference>
<evidence type="ECO:0000256" key="1">
    <source>
        <dbReference type="ARBA" id="ARBA00001946"/>
    </source>
</evidence>
<dbReference type="SUPFAM" id="SSF143631">
    <property type="entry name" value="ApbE-like"/>
    <property type="match status" value="1"/>
</dbReference>
<evidence type="ECO:0000313" key="12">
    <source>
        <dbReference type="Proteomes" id="UP001594288"/>
    </source>
</evidence>
<evidence type="ECO:0000256" key="2">
    <source>
        <dbReference type="ARBA" id="ARBA00011955"/>
    </source>
</evidence>
<evidence type="ECO:0000256" key="9">
    <source>
        <dbReference type="ARBA" id="ARBA00031306"/>
    </source>
</evidence>
<keyword evidence="7" id="KW-0274">FAD</keyword>
<evidence type="ECO:0000256" key="8">
    <source>
        <dbReference type="ARBA" id="ARBA00022842"/>
    </source>
</evidence>
<evidence type="ECO:0000256" key="7">
    <source>
        <dbReference type="ARBA" id="ARBA00022827"/>
    </source>
</evidence>
<sequence length="122" mass="13033">RIAIRHPRAAGAFLGYVDITDAAVATSGDYEKYFMAGGRRYHHIIDPHTGYPGYASNSVTVVAPSSCMSDALATGLFLLGPERGLDLVERLEDIEAVFVFADGDSVAVSSGLKDNLVRLDAE</sequence>
<dbReference type="Proteomes" id="UP001594288">
    <property type="component" value="Unassembled WGS sequence"/>
</dbReference>
<keyword evidence="5 11" id="KW-0808">Transferase</keyword>
<accession>A0ABV6YQ05</accession>
<comment type="cofactor">
    <cofactor evidence="1">
        <name>Mg(2+)</name>
        <dbReference type="ChEBI" id="CHEBI:18420"/>
    </cofactor>
</comment>
<evidence type="ECO:0000256" key="6">
    <source>
        <dbReference type="ARBA" id="ARBA00022723"/>
    </source>
</evidence>
<protein>
    <recommendedName>
        <fullName evidence="3">FAD:protein FMN transferase</fullName>
        <ecNumber evidence="2">2.7.1.180</ecNumber>
    </recommendedName>
    <alternativeName>
        <fullName evidence="9">Flavin transferase</fullName>
    </alternativeName>
</protein>
<comment type="catalytic activity">
    <reaction evidence="10">
        <text>L-threonyl-[protein] + FAD = FMN-L-threonyl-[protein] + AMP + H(+)</text>
        <dbReference type="Rhea" id="RHEA:36847"/>
        <dbReference type="Rhea" id="RHEA-COMP:11060"/>
        <dbReference type="Rhea" id="RHEA-COMP:11061"/>
        <dbReference type="ChEBI" id="CHEBI:15378"/>
        <dbReference type="ChEBI" id="CHEBI:30013"/>
        <dbReference type="ChEBI" id="CHEBI:57692"/>
        <dbReference type="ChEBI" id="CHEBI:74257"/>
        <dbReference type="ChEBI" id="CHEBI:456215"/>
        <dbReference type="EC" id="2.7.1.180"/>
    </reaction>
</comment>
<evidence type="ECO:0000256" key="5">
    <source>
        <dbReference type="ARBA" id="ARBA00022679"/>
    </source>
</evidence>
<dbReference type="Gene3D" id="3.10.520.10">
    <property type="entry name" value="ApbE-like domains"/>
    <property type="match status" value="1"/>
</dbReference>
<comment type="caution">
    <text evidence="11">The sequence shown here is derived from an EMBL/GenBank/DDBJ whole genome shotgun (WGS) entry which is preliminary data.</text>
</comment>
<evidence type="ECO:0000313" key="11">
    <source>
        <dbReference type="EMBL" id="MFC1800144.1"/>
    </source>
</evidence>
<keyword evidence="6" id="KW-0479">Metal-binding</keyword>
<dbReference type="EC" id="2.7.1.180" evidence="2"/>
<dbReference type="PANTHER" id="PTHR30040">
    <property type="entry name" value="THIAMINE BIOSYNTHESIS LIPOPROTEIN APBE"/>
    <property type="match status" value="1"/>
</dbReference>
<feature type="non-terminal residue" evidence="11">
    <location>
        <position position="1"/>
    </location>
</feature>
<proteinExistence type="predicted"/>
<organism evidence="11 12">
    <name type="scientific">Eiseniibacteriota bacterium</name>
    <dbReference type="NCBI Taxonomy" id="2212470"/>
    <lineage>
        <taxon>Bacteria</taxon>
        <taxon>Candidatus Eiseniibacteriota</taxon>
    </lineage>
</organism>
<evidence type="ECO:0000256" key="10">
    <source>
        <dbReference type="ARBA" id="ARBA00048540"/>
    </source>
</evidence>
<dbReference type="GO" id="GO:0016740">
    <property type="term" value="F:transferase activity"/>
    <property type="evidence" value="ECO:0007669"/>
    <property type="project" value="UniProtKB-KW"/>
</dbReference>
<keyword evidence="12" id="KW-1185">Reference proteome</keyword>
<dbReference type="EMBL" id="JBHPEI010000073">
    <property type="protein sequence ID" value="MFC1800144.1"/>
    <property type="molecule type" value="Genomic_DNA"/>
</dbReference>
<name>A0ABV6YQ05_UNCEI</name>
<keyword evidence="8" id="KW-0460">Magnesium</keyword>
<reference evidence="11 12" key="1">
    <citation type="submission" date="2024-09" db="EMBL/GenBank/DDBJ databases">
        <authorList>
            <person name="D'Angelo T."/>
        </authorList>
    </citation>
    <scope>NUCLEOTIDE SEQUENCE [LARGE SCALE GENOMIC DNA]</scope>
    <source>
        <strain evidence="11">SAG AM-311-F02</strain>
    </source>
</reference>
<evidence type="ECO:0000256" key="3">
    <source>
        <dbReference type="ARBA" id="ARBA00016337"/>
    </source>
</evidence>
<keyword evidence="4" id="KW-0285">Flavoprotein</keyword>
<dbReference type="PANTHER" id="PTHR30040:SF2">
    <property type="entry name" value="FAD:PROTEIN FMN TRANSFERASE"/>
    <property type="match status" value="1"/>
</dbReference>
<dbReference type="InterPro" id="IPR024932">
    <property type="entry name" value="ApbE"/>
</dbReference>